<reference evidence="2" key="1">
    <citation type="journal article" date="2012" name="PLoS Genet.">
        <title>The genomes of the fungal plant pathogens Cladosporium fulvum and Dothistroma septosporum reveal adaptation to different hosts and lifestyles but also signatures of common ancestry.</title>
        <authorList>
            <person name="de Wit P.J.G.M."/>
            <person name="van der Burgt A."/>
            <person name="Oekmen B."/>
            <person name="Stergiopoulos I."/>
            <person name="Abd-Elsalam K.A."/>
            <person name="Aerts A.L."/>
            <person name="Bahkali A.H."/>
            <person name="Beenen H.G."/>
            <person name="Chettri P."/>
            <person name="Cox M.P."/>
            <person name="Datema E."/>
            <person name="de Vries R.P."/>
            <person name="Dhillon B."/>
            <person name="Ganley A.R."/>
            <person name="Griffiths S.A."/>
            <person name="Guo Y."/>
            <person name="Hamelin R.C."/>
            <person name="Henrissat B."/>
            <person name="Kabir M.S."/>
            <person name="Jashni M.K."/>
            <person name="Kema G."/>
            <person name="Klaubauf S."/>
            <person name="Lapidus A."/>
            <person name="Levasseur A."/>
            <person name="Lindquist E."/>
            <person name="Mehrabi R."/>
            <person name="Ohm R.A."/>
            <person name="Owen T.J."/>
            <person name="Salamov A."/>
            <person name="Schwelm A."/>
            <person name="Schijlen E."/>
            <person name="Sun H."/>
            <person name="van den Burg H.A."/>
            <person name="van Ham R.C.H.J."/>
            <person name="Zhang S."/>
            <person name="Goodwin S.B."/>
            <person name="Grigoriev I.V."/>
            <person name="Collemare J."/>
            <person name="Bradshaw R.E."/>
        </authorList>
    </citation>
    <scope>NUCLEOTIDE SEQUENCE [LARGE SCALE GENOMIC DNA]</scope>
    <source>
        <strain evidence="2">NZE10 / CBS 128990</strain>
    </source>
</reference>
<dbReference type="OrthoDB" id="4789692at2759"/>
<name>N1PRQ6_DOTSN</name>
<proteinExistence type="predicted"/>
<reference evidence="1 2" key="2">
    <citation type="journal article" date="2012" name="PLoS Pathog.">
        <title>Diverse lifestyles and strategies of plant pathogenesis encoded in the genomes of eighteen Dothideomycetes fungi.</title>
        <authorList>
            <person name="Ohm R.A."/>
            <person name="Feau N."/>
            <person name="Henrissat B."/>
            <person name="Schoch C.L."/>
            <person name="Horwitz B.A."/>
            <person name="Barry K.W."/>
            <person name="Condon B.J."/>
            <person name="Copeland A.C."/>
            <person name="Dhillon B."/>
            <person name="Glaser F."/>
            <person name="Hesse C.N."/>
            <person name="Kosti I."/>
            <person name="LaButti K."/>
            <person name="Lindquist E.A."/>
            <person name="Lucas S."/>
            <person name="Salamov A.A."/>
            <person name="Bradshaw R.E."/>
            <person name="Ciuffetti L."/>
            <person name="Hamelin R.C."/>
            <person name="Kema G.H.J."/>
            <person name="Lawrence C."/>
            <person name="Scott J.A."/>
            <person name="Spatafora J.W."/>
            <person name="Turgeon B.G."/>
            <person name="de Wit P.J.G.M."/>
            <person name="Zhong S."/>
            <person name="Goodwin S.B."/>
            <person name="Grigoriev I.V."/>
        </authorList>
    </citation>
    <scope>NUCLEOTIDE SEQUENCE [LARGE SCALE GENOMIC DNA]</scope>
    <source>
        <strain evidence="2">NZE10 / CBS 128990</strain>
    </source>
</reference>
<gene>
    <name evidence="1" type="ORF">DOTSEDRAFT_34084</name>
</gene>
<dbReference type="Proteomes" id="UP000016933">
    <property type="component" value="Unassembled WGS sequence"/>
</dbReference>
<evidence type="ECO:0000313" key="1">
    <source>
        <dbReference type="EMBL" id="EME45608.1"/>
    </source>
</evidence>
<dbReference type="EMBL" id="KB446538">
    <property type="protein sequence ID" value="EME45608.1"/>
    <property type="molecule type" value="Genomic_DNA"/>
</dbReference>
<dbReference type="AlphaFoldDB" id="N1PRQ6"/>
<dbReference type="STRING" id="675120.N1PRQ6"/>
<dbReference type="HOGENOM" id="CLU_983608_0_0_1"/>
<keyword evidence="2" id="KW-1185">Reference proteome</keyword>
<sequence>MATILTQALGAEVEGHRWQEVVACLQRLRYNPLILGPFEYLTWEIFKQQRQAGEKIVKSDETVLLFFHWPYNRQVDLIGDVYNDITKIHGEQGRFYPNLREVQEAENKIGDIEALEHIARSAPAAFAYQPTTCLSTNGCTLAKPYVVKRTNSSNSNGVLINPTADDIRELLPCQPNGTPREAQDPAAHGKRWFHQRKIKSLIEFGGFRIFTVTLPYDEGLRGRKGHVFEALHAILVTDHEGAVRYNFGLRVLNRVSDELLDEECCGNKTWKEP</sequence>
<dbReference type="eggNOG" id="ENOG502SRRF">
    <property type="taxonomic scope" value="Eukaryota"/>
</dbReference>
<organism evidence="1 2">
    <name type="scientific">Dothistroma septosporum (strain NZE10 / CBS 128990)</name>
    <name type="common">Red band needle blight fungus</name>
    <name type="synonym">Mycosphaerella pini</name>
    <dbReference type="NCBI Taxonomy" id="675120"/>
    <lineage>
        <taxon>Eukaryota</taxon>
        <taxon>Fungi</taxon>
        <taxon>Dikarya</taxon>
        <taxon>Ascomycota</taxon>
        <taxon>Pezizomycotina</taxon>
        <taxon>Dothideomycetes</taxon>
        <taxon>Dothideomycetidae</taxon>
        <taxon>Mycosphaerellales</taxon>
        <taxon>Mycosphaerellaceae</taxon>
        <taxon>Dothistroma</taxon>
    </lineage>
</organism>
<evidence type="ECO:0000313" key="2">
    <source>
        <dbReference type="Proteomes" id="UP000016933"/>
    </source>
</evidence>
<accession>N1PRQ6</accession>
<protein>
    <submittedName>
        <fullName evidence="1">Uncharacterized protein</fullName>
    </submittedName>
</protein>